<proteinExistence type="predicted"/>
<evidence type="ECO:0008006" key="3">
    <source>
        <dbReference type="Google" id="ProtNLM"/>
    </source>
</evidence>
<feature type="non-terminal residue" evidence="1">
    <location>
        <position position="194"/>
    </location>
</feature>
<evidence type="ECO:0000313" key="1">
    <source>
        <dbReference type="EMBL" id="KAK7501517.1"/>
    </source>
</evidence>
<sequence>SSDPLLMLLVVEVGAAHITIAPEAAVLVMGVPVAVHAAVGEDKHTFQTEDEVDTQEIGETPQPPWMTSIRIGRQDVSFKTDTGADVSIMSMSSFNQLSPRPALHQPSMTLRSPGRIVSCEGMFATIIEHADQQYELKFFVVNSKTDNLLSREAVSRMGLVKRVEAVDLPFGELDKMPVDCPPVKIVLKEDAQPY</sequence>
<dbReference type="SUPFAM" id="SSF50630">
    <property type="entry name" value="Acid proteases"/>
    <property type="match status" value="1"/>
</dbReference>
<keyword evidence="2" id="KW-1185">Reference proteome</keyword>
<dbReference type="Proteomes" id="UP001519460">
    <property type="component" value="Unassembled WGS sequence"/>
</dbReference>
<name>A0ABD0LQB2_9CAEN</name>
<dbReference type="Gene3D" id="2.40.70.10">
    <property type="entry name" value="Acid Proteases"/>
    <property type="match status" value="1"/>
</dbReference>
<organism evidence="1 2">
    <name type="scientific">Batillaria attramentaria</name>
    <dbReference type="NCBI Taxonomy" id="370345"/>
    <lineage>
        <taxon>Eukaryota</taxon>
        <taxon>Metazoa</taxon>
        <taxon>Spiralia</taxon>
        <taxon>Lophotrochozoa</taxon>
        <taxon>Mollusca</taxon>
        <taxon>Gastropoda</taxon>
        <taxon>Caenogastropoda</taxon>
        <taxon>Sorbeoconcha</taxon>
        <taxon>Cerithioidea</taxon>
        <taxon>Batillariidae</taxon>
        <taxon>Batillaria</taxon>
    </lineage>
</organism>
<dbReference type="InterPro" id="IPR021109">
    <property type="entry name" value="Peptidase_aspartic_dom_sf"/>
</dbReference>
<dbReference type="EMBL" id="JACVVK020000031">
    <property type="protein sequence ID" value="KAK7501517.1"/>
    <property type="molecule type" value="Genomic_DNA"/>
</dbReference>
<protein>
    <recommendedName>
        <fullName evidence="3">Peptidase A2 domain-containing protein</fullName>
    </recommendedName>
</protein>
<comment type="caution">
    <text evidence="1">The sequence shown here is derived from an EMBL/GenBank/DDBJ whole genome shotgun (WGS) entry which is preliminary data.</text>
</comment>
<reference evidence="1 2" key="1">
    <citation type="journal article" date="2023" name="Sci. Data">
        <title>Genome assembly of the Korean intertidal mud-creeper Batillaria attramentaria.</title>
        <authorList>
            <person name="Patra A.K."/>
            <person name="Ho P.T."/>
            <person name="Jun S."/>
            <person name="Lee S.J."/>
            <person name="Kim Y."/>
            <person name="Won Y.J."/>
        </authorList>
    </citation>
    <scope>NUCLEOTIDE SEQUENCE [LARGE SCALE GENOMIC DNA]</scope>
    <source>
        <strain evidence="1">Wonlab-2016</strain>
    </source>
</reference>
<feature type="non-terminal residue" evidence="1">
    <location>
        <position position="1"/>
    </location>
</feature>
<dbReference type="AlphaFoldDB" id="A0ABD0LQB2"/>
<evidence type="ECO:0000313" key="2">
    <source>
        <dbReference type="Proteomes" id="UP001519460"/>
    </source>
</evidence>
<accession>A0ABD0LQB2</accession>
<gene>
    <name evidence="1" type="ORF">BaRGS_00007321</name>
</gene>